<comment type="caution">
    <text evidence="4">The sequence shown here is derived from an EMBL/GenBank/DDBJ whole genome shotgun (WGS) entry which is preliminary data.</text>
</comment>
<protein>
    <recommendedName>
        <fullName evidence="1">Metal-dependent carboxypeptidase</fullName>
        <ecNumber evidence="1">3.4.17.19</ecNumber>
    </recommendedName>
</protein>
<dbReference type="SMR" id="A0A0E9MW01"/>
<accession>A0A0E9MW01</accession>
<comment type="catalytic activity">
    <reaction evidence="1">
        <text>Release of a C-terminal amino acid with broad specificity, except for -Pro.</text>
        <dbReference type="EC" id="3.4.17.19"/>
    </reaction>
</comment>
<evidence type="ECO:0000256" key="3">
    <source>
        <dbReference type="PIRSR" id="PIRSR006615-2"/>
    </source>
</evidence>
<dbReference type="PIRSF" id="PIRSF006615">
    <property type="entry name" value="Zn_crbxpep_Taq"/>
    <property type="match status" value="1"/>
</dbReference>
<name>A0A0E9MW01_9BACT</name>
<proteinExistence type="inferred from homology"/>
<dbReference type="CDD" id="cd06460">
    <property type="entry name" value="M32_Taq"/>
    <property type="match status" value="1"/>
</dbReference>
<evidence type="ECO:0000256" key="1">
    <source>
        <dbReference type="PIRNR" id="PIRNR006615"/>
    </source>
</evidence>
<dbReference type="SUPFAM" id="SSF55486">
    <property type="entry name" value="Metalloproteases ('zincins'), catalytic domain"/>
    <property type="match status" value="1"/>
</dbReference>
<comment type="function">
    <text evidence="1">Broad specificity carboxypetidase that releases amino acids sequentially from the C-terminus, including neutral, aromatic, polar and basic residues.</text>
</comment>
<keyword evidence="1 4" id="KW-0121">Carboxypeptidase</keyword>
<reference evidence="4 5" key="1">
    <citation type="submission" date="2015-04" db="EMBL/GenBank/DDBJ databases">
        <title>Whole genome shotgun sequence of Flavihumibacter petaseus NBRC 106054.</title>
        <authorList>
            <person name="Miyazawa S."/>
            <person name="Hosoyama A."/>
            <person name="Hashimoto M."/>
            <person name="Noguchi M."/>
            <person name="Tsuchikane K."/>
            <person name="Ohji S."/>
            <person name="Yamazoe A."/>
            <person name="Ichikawa N."/>
            <person name="Kimura A."/>
            <person name="Fujita N."/>
        </authorList>
    </citation>
    <scope>NUCLEOTIDE SEQUENCE [LARGE SCALE GENOMIC DNA]</scope>
    <source>
        <strain evidence="4 5">NBRC 106054</strain>
    </source>
</reference>
<dbReference type="STRING" id="1220578.FPE01S_01_03170"/>
<dbReference type="Gene3D" id="1.10.1370.30">
    <property type="match status" value="1"/>
</dbReference>
<feature type="binding site" evidence="2">
    <location>
        <position position="259"/>
    </location>
    <ligand>
        <name>Zn(2+)</name>
        <dbReference type="ChEBI" id="CHEBI:29105"/>
        <note>catalytic</note>
    </ligand>
</feature>
<keyword evidence="1" id="KW-0645">Protease</keyword>
<keyword evidence="1" id="KW-0378">Hydrolase</keyword>
<comment type="similarity">
    <text evidence="1">Belongs to the peptidase M32 family.</text>
</comment>
<dbReference type="GO" id="GO:0006508">
    <property type="term" value="P:proteolysis"/>
    <property type="evidence" value="ECO:0007669"/>
    <property type="project" value="UniProtKB-UniRule"/>
</dbReference>
<dbReference type="OrthoDB" id="9772308at2"/>
<keyword evidence="1" id="KW-0482">Metalloprotease</keyword>
<dbReference type="EC" id="3.4.17.19" evidence="1"/>
<evidence type="ECO:0000313" key="5">
    <source>
        <dbReference type="Proteomes" id="UP000033121"/>
    </source>
</evidence>
<dbReference type="Proteomes" id="UP000033121">
    <property type="component" value="Unassembled WGS sequence"/>
</dbReference>
<feature type="active site" description="Proton donor/acceptor" evidence="3">
    <location>
        <position position="260"/>
    </location>
</feature>
<keyword evidence="5" id="KW-1185">Reference proteome</keyword>
<dbReference type="PRINTS" id="PR00998">
    <property type="entry name" value="CRBOXYPTASET"/>
</dbReference>
<dbReference type="RefSeq" id="WP_046367195.1">
    <property type="nucleotide sequence ID" value="NZ_BBWV01000001.1"/>
</dbReference>
<comment type="cofactor">
    <cofactor evidence="2">
        <name>Zn(2+)</name>
        <dbReference type="ChEBI" id="CHEBI:29105"/>
    </cofactor>
    <text evidence="2">Binds 1 zinc ion per subunit.</text>
</comment>
<dbReference type="PROSITE" id="PS52034">
    <property type="entry name" value="PEPTIDASE_M32"/>
    <property type="match status" value="1"/>
</dbReference>
<sequence length="502" mass="57571">MGYENYVDRMREIADIRYATAVLQWDQETYMPEAGADGRSRQIATLSELAHSRFTDPAMGDLVSRLRSSGSTDPMATRNLDLTAYDFDQASRLPAAFVRRMSETVSKAFQAWVTARSENNFNRFAPILETLVTLKKEEAALLGFEGHPYNALLNQYERGCTTDLLDKIFGALRGPLQQLIDRIGTRPQVDNAIFRQYFPETDQWAFSLDMLKLMGFDTSAGRQDKSAHPFTTNFSSRDVRITTRIDENDLSYMTWSTIHELGHALYEQGLPESQYGLPLGEYASLSIHESQSRLWENNVGRSLAWSRNFLPLLLQYFPMQFHKTNPDQLYRAANRVEPSLIRTEADELTYHFHVLIRYEIEKSLIGGDLSVNDIPDAWAAGYKRYLGIEVPDNSRGCLQDVHWSHGSFGYFPTYSLGSLYAAQFFAAAAHEIPDLSVRIEKGEYHLLLDWLRKKVHMHGRFFTSEELCREVTGEGINIGHFMQYVNDKYRFIYAFQPEEAAI</sequence>
<feature type="binding site" evidence="2">
    <location>
        <position position="263"/>
    </location>
    <ligand>
        <name>Zn(2+)</name>
        <dbReference type="ChEBI" id="CHEBI:29105"/>
        <note>catalytic</note>
    </ligand>
</feature>
<gene>
    <name evidence="4" type="primary">taq</name>
    <name evidence="4" type="ORF">FPE01S_01_03170</name>
</gene>
<dbReference type="GO" id="GO:0004181">
    <property type="term" value="F:metallocarboxypeptidase activity"/>
    <property type="evidence" value="ECO:0007669"/>
    <property type="project" value="UniProtKB-UniRule"/>
</dbReference>
<dbReference type="GO" id="GO:0046872">
    <property type="term" value="F:metal ion binding"/>
    <property type="evidence" value="ECO:0007669"/>
    <property type="project" value="UniProtKB-KW"/>
</dbReference>
<organism evidence="4 5">
    <name type="scientific">Flavihumibacter petaseus NBRC 106054</name>
    <dbReference type="NCBI Taxonomy" id="1220578"/>
    <lineage>
        <taxon>Bacteria</taxon>
        <taxon>Pseudomonadati</taxon>
        <taxon>Bacteroidota</taxon>
        <taxon>Chitinophagia</taxon>
        <taxon>Chitinophagales</taxon>
        <taxon>Chitinophagaceae</taxon>
        <taxon>Flavihumibacter</taxon>
    </lineage>
</organism>
<dbReference type="AlphaFoldDB" id="A0A0E9MW01"/>
<dbReference type="EMBL" id="BBWV01000001">
    <property type="protein sequence ID" value="GAO41305.1"/>
    <property type="molecule type" value="Genomic_DNA"/>
</dbReference>
<dbReference type="InterPro" id="IPR001333">
    <property type="entry name" value="Peptidase_M32_Taq"/>
</dbReference>
<feature type="binding site" evidence="2">
    <location>
        <position position="289"/>
    </location>
    <ligand>
        <name>Zn(2+)</name>
        <dbReference type="ChEBI" id="CHEBI:29105"/>
        <note>catalytic</note>
    </ligand>
</feature>
<dbReference type="Pfam" id="PF02074">
    <property type="entry name" value="Peptidase_M32"/>
    <property type="match status" value="1"/>
</dbReference>
<keyword evidence="2" id="KW-0862">Zinc</keyword>
<keyword evidence="1 2" id="KW-0479">Metal-binding</keyword>
<evidence type="ECO:0000256" key="2">
    <source>
        <dbReference type="PIRSR" id="PIRSR006615-1"/>
    </source>
</evidence>
<evidence type="ECO:0000313" key="4">
    <source>
        <dbReference type="EMBL" id="GAO41305.1"/>
    </source>
</evidence>
<dbReference type="PANTHER" id="PTHR34217">
    <property type="entry name" value="METAL-DEPENDENT CARBOXYPEPTIDASE"/>
    <property type="match status" value="1"/>
</dbReference>
<dbReference type="PANTHER" id="PTHR34217:SF1">
    <property type="entry name" value="CARBOXYPEPTIDASE 1"/>
    <property type="match status" value="1"/>
</dbReference>